<reference evidence="1 2" key="1">
    <citation type="submission" date="2018-10" db="EMBL/GenBank/DDBJ databases">
        <title>Genome assembly for a Yunnan-Guizhou Plateau 3E fish, Anabarilius grahami (Regan), and its evolutionary and genetic applications.</title>
        <authorList>
            <person name="Jiang W."/>
        </authorList>
    </citation>
    <scope>NUCLEOTIDE SEQUENCE [LARGE SCALE GENOMIC DNA]</scope>
    <source>
        <strain evidence="1">AG-KIZ</strain>
        <tissue evidence="1">Muscle</tissue>
    </source>
</reference>
<name>A0A3N0XWX2_ANAGA</name>
<organism evidence="1 2">
    <name type="scientific">Anabarilius grahami</name>
    <name type="common">Kanglang fish</name>
    <name type="synonym">Barilius grahami</name>
    <dbReference type="NCBI Taxonomy" id="495550"/>
    <lineage>
        <taxon>Eukaryota</taxon>
        <taxon>Metazoa</taxon>
        <taxon>Chordata</taxon>
        <taxon>Craniata</taxon>
        <taxon>Vertebrata</taxon>
        <taxon>Euteleostomi</taxon>
        <taxon>Actinopterygii</taxon>
        <taxon>Neopterygii</taxon>
        <taxon>Teleostei</taxon>
        <taxon>Ostariophysi</taxon>
        <taxon>Cypriniformes</taxon>
        <taxon>Xenocyprididae</taxon>
        <taxon>Xenocypridinae</taxon>
        <taxon>Xenocypridinae incertae sedis</taxon>
        <taxon>Anabarilius</taxon>
    </lineage>
</organism>
<evidence type="ECO:0000313" key="2">
    <source>
        <dbReference type="Proteomes" id="UP000281406"/>
    </source>
</evidence>
<comment type="caution">
    <text evidence="1">The sequence shown here is derived from an EMBL/GenBank/DDBJ whole genome shotgun (WGS) entry which is preliminary data.</text>
</comment>
<keyword evidence="2" id="KW-1185">Reference proteome</keyword>
<gene>
    <name evidence="1" type="ORF">DPX16_10077</name>
</gene>
<dbReference type="Proteomes" id="UP000281406">
    <property type="component" value="Unassembled WGS sequence"/>
</dbReference>
<dbReference type="EMBL" id="RJVU01057857">
    <property type="protein sequence ID" value="ROK15773.1"/>
    <property type="molecule type" value="Genomic_DNA"/>
</dbReference>
<proteinExistence type="predicted"/>
<accession>A0A3N0XWX2</accession>
<sequence>METIITAKSGPWRAPKDDVGCDSRGVAVDGAHVSDSKYYCRTDRPGAVTHRVKSLISTMMGPLHPKRKSSIIVELSAGDSSVSFSRINSRAADANKHVISLDHRQFPTSTVMYDGKTSTEVVHILSVLPIPKSYVGDDHLH</sequence>
<dbReference type="AlphaFoldDB" id="A0A3N0XWX2"/>
<evidence type="ECO:0000313" key="1">
    <source>
        <dbReference type="EMBL" id="ROK15773.1"/>
    </source>
</evidence>
<protein>
    <submittedName>
        <fullName evidence="1">Uncharacterized protein</fullName>
    </submittedName>
</protein>